<evidence type="ECO:0000313" key="1">
    <source>
        <dbReference type="EMBL" id="GFZ78101.1"/>
    </source>
</evidence>
<dbReference type="PANTHER" id="PTHR48098">
    <property type="entry name" value="ENTEROCHELIN ESTERASE-RELATED"/>
    <property type="match status" value="1"/>
</dbReference>
<dbReference type="EMBL" id="BMIY01000009">
    <property type="protein sequence ID" value="GFZ78101.1"/>
    <property type="molecule type" value="Genomic_DNA"/>
</dbReference>
<dbReference type="Gene3D" id="3.40.50.1820">
    <property type="entry name" value="alpha/beta hydrolase"/>
    <property type="match status" value="1"/>
</dbReference>
<dbReference type="AlphaFoldDB" id="A0A916QKP0"/>
<evidence type="ECO:0008006" key="3">
    <source>
        <dbReference type="Google" id="ProtNLM"/>
    </source>
</evidence>
<evidence type="ECO:0000313" key="2">
    <source>
        <dbReference type="Proteomes" id="UP000627715"/>
    </source>
</evidence>
<dbReference type="Proteomes" id="UP000627715">
    <property type="component" value="Unassembled WGS sequence"/>
</dbReference>
<gene>
    <name evidence="1" type="ORF">GCM10011403_21440</name>
</gene>
<reference evidence="1" key="2">
    <citation type="submission" date="2020-09" db="EMBL/GenBank/DDBJ databases">
        <authorList>
            <person name="Sun Q."/>
            <person name="Zhou Y."/>
        </authorList>
    </citation>
    <scope>NUCLEOTIDE SEQUENCE</scope>
    <source>
        <strain evidence="1">CGMCC 1.15425</strain>
    </source>
</reference>
<name>A0A916QKP0_9GAMM</name>
<dbReference type="SUPFAM" id="SSF53474">
    <property type="entry name" value="alpha/beta-Hydrolases"/>
    <property type="match status" value="1"/>
</dbReference>
<dbReference type="PANTHER" id="PTHR48098:SF1">
    <property type="entry name" value="DIACYLGLYCEROL ACYLTRANSFERASE_MYCOLYLTRANSFERASE AG85A"/>
    <property type="match status" value="1"/>
</dbReference>
<dbReference type="GO" id="GO:0016747">
    <property type="term" value="F:acyltransferase activity, transferring groups other than amino-acyl groups"/>
    <property type="evidence" value="ECO:0007669"/>
    <property type="project" value="TreeGrafter"/>
</dbReference>
<sequence>MSGVFMIFRQILLKSVMVLVLLGGTAVNTFAQQEEKLPVGLQTESFYSPAVDREMKYDIVLPPDYETSDRRYPVLYLLHGYMQNYTVWGRNLGAAFYARDIGELIVVMPDAGNSWYVNYAQSEAGQVNNWEDHIIKDVIGHVDENFRTEARREGRAIGGLSMGGFGAMSLALRHPEMFVSVSSTSGALSYARDRAADIAAGAPPPARRSAEDSPEMARADAFISRIIDIPGFSTQDERNPEGTDFTTVAQAESYDPFKIIYEVPKAELPHIYVDGGLQDGLLNSAREFIQILLLNDVPFVYMQDQGRHNSEYWRRSVGHFMNLQNEVMQRALDNRP</sequence>
<accession>A0A916QKP0</accession>
<proteinExistence type="predicted"/>
<dbReference type="InterPro" id="IPR050583">
    <property type="entry name" value="Mycobacterial_A85_antigen"/>
</dbReference>
<dbReference type="InterPro" id="IPR029058">
    <property type="entry name" value="AB_hydrolase_fold"/>
</dbReference>
<protein>
    <recommendedName>
        <fullName evidence="3">Esterase</fullName>
    </recommendedName>
</protein>
<reference evidence="1" key="1">
    <citation type="journal article" date="2014" name="Int. J. Syst. Evol. Microbiol.">
        <title>Complete genome sequence of Corynebacterium casei LMG S-19264T (=DSM 44701T), isolated from a smear-ripened cheese.</title>
        <authorList>
            <consortium name="US DOE Joint Genome Institute (JGI-PGF)"/>
            <person name="Walter F."/>
            <person name="Albersmeier A."/>
            <person name="Kalinowski J."/>
            <person name="Ruckert C."/>
        </authorList>
    </citation>
    <scope>NUCLEOTIDE SEQUENCE</scope>
    <source>
        <strain evidence="1">CGMCC 1.15425</strain>
    </source>
</reference>
<organism evidence="1 2">
    <name type="scientific">Pseudohongiella nitratireducens</name>
    <dbReference type="NCBI Taxonomy" id="1768907"/>
    <lineage>
        <taxon>Bacteria</taxon>
        <taxon>Pseudomonadati</taxon>
        <taxon>Pseudomonadota</taxon>
        <taxon>Gammaproteobacteria</taxon>
        <taxon>Pseudomonadales</taxon>
        <taxon>Pseudohongiellaceae</taxon>
        <taxon>Pseudohongiella</taxon>
    </lineage>
</organism>
<comment type="caution">
    <text evidence="1">The sequence shown here is derived from an EMBL/GenBank/DDBJ whole genome shotgun (WGS) entry which is preliminary data.</text>
</comment>
<dbReference type="InterPro" id="IPR000801">
    <property type="entry name" value="Esterase-like"/>
</dbReference>
<dbReference type="Pfam" id="PF00756">
    <property type="entry name" value="Esterase"/>
    <property type="match status" value="1"/>
</dbReference>
<keyword evidence="2" id="KW-1185">Reference proteome</keyword>